<feature type="transmembrane region" description="Helical" evidence="2">
    <location>
        <begin position="61"/>
        <end position="81"/>
    </location>
</feature>
<keyword evidence="2" id="KW-0472">Membrane</keyword>
<sequence>MITDIDTETDMKKEEQSKSIEGRKKLNFWARFVLSLVVFGTFLLLLYLLFFQEVGTTYRDIVNILVGSFVAILTKTADYWFKDKDDPEHKESQELNTTSTTTSGITP</sequence>
<accession>A0A382CFQ1</accession>
<feature type="compositionally biased region" description="Low complexity" evidence="1">
    <location>
        <begin position="97"/>
        <end position="107"/>
    </location>
</feature>
<evidence type="ECO:0000256" key="1">
    <source>
        <dbReference type="SAM" id="MobiDB-lite"/>
    </source>
</evidence>
<evidence type="ECO:0000256" key="2">
    <source>
        <dbReference type="SAM" id="Phobius"/>
    </source>
</evidence>
<proteinExistence type="predicted"/>
<gene>
    <name evidence="3" type="ORF">METZ01_LOCUS176991</name>
</gene>
<organism evidence="3">
    <name type="scientific">marine metagenome</name>
    <dbReference type="NCBI Taxonomy" id="408172"/>
    <lineage>
        <taxon>unclassified sequences</taxon>
        <taxon>metagenomes</taxon>
        <taxon>ecological metagenomes</taxon>
    </lineage>
</organism>
<dbReference type="EMBL" id="UINC01033992">
    <property type="protein sequence ID" value="SVB24137.1"/>
    <property type="molecule type" value="Genomic_DNA"/>
</dbReference>
<name>A0A382CFQ1_9ZZZZ</name>
<dbReference type="AlphaFoldDB" id="A0A382CFQ1"/>
<keyword evidence="2" id="KW-0812">Transmembrane</keyword>
<evidence type="ECO:0000313" key="3">
    <source>
        <dbReference type="EMBL" id="SVB24137.1"/>
    </source>
</evidence>
<protein>
    <recommendedName>
        <fullName evidence="4">Holin</fullName>
    </recommendedName>
</protein>
<keyword evidence="2" id="KW-1133">Transmembrane helix</keyword>
<feature type="transmembrane region" description="Helical" evidence="2">
    <location>
        <begin position="28"/>
        <end position="49"/>
    </location>
</feature>
<reference evidence="3" key="1">
    <citation type="submission" date="2018-05" db="EMBL/GenBank/DDBJ databases">
        <authorList>
            <person name="Lanie J.A."/>
            <person name="Ng W.-L."/>
            <person name="Kazmierczak K.M."/>
            <person name="Andrzejewski T.M."/>
            <person name="Davidsen T.M."/>
            <person name="Wayne K.J."/>
            <person name="Tettelin H."/>
            <person name="Glass J.I."/>
            <person name="Rusch D."/>
            <person name="Podicherti R."/>
            <person name="Tsui H.-C.T."/>
            <person name="Winkler M.E."/>
        </authorList>
    </citation>
    <scope>NUCLEOTIDE SEQUENCE</scope>
</reference>
<feature type="region of interest" description="Disordered" evidence="1">
    <location>
        <begin position="87"/>
        <end position="107"/>
    </location>
</feature>
<evidence type="ECO:0008006" key="4">
    <source>
        <dbReference type="Google" id="ProtNLM"/>
    </source>
</evidence>